<dbReference type="PANTHER" id="PTHR31118">
    <property type="entry name" value="CYCLASE-LIKE PROTEIN 2"/>
    <property type="match status" value="1"/>
</dbReference>
<evidence type="ECO:0000313" key="1">
    <source>
        <dbReference type="EMBL" id="SFJ75630.1"/>
    </source>
</evidence>
<dbReference type="InterPro" id="IPR007325">
    <property type="entry name" value="KFase/CYL"/>
</dbReference>
<dbReference type="OrthoDB" id="9796085at2"/>
<sequence length="230" mass="26093">MQQKGIRLVDLSLEIYQGAPVWGLHQKTMIFPNMTHEESIKKLGFPFATNNLLINEHGTTHCDATYEFDPNGKYITEMPMEYFYGPAICLDVSFVSPDDYITPRDLETALERSGLTIEKGDIVLLCTKHYNRAYDTNEWLTRHPGLNYEAGKWLAEKGVVNIGIDAPSIDRPDDTNYSGHVVCREYQITNTENLCNLDQVANKRFVYFGLPLKIRKGTGSPIRAVALLDE</sequence>
<dbReference type="Gene3D" id="3.50.30.50">
    <property type="entry name" value="Putative cyclase"/>
    <property type="match status" value="1"/>
</dbReference>
<keyword evidence="2" id="KW-1185">Reference proteome</keyword>
<dbReference type="Proteomes" id="UP000199545">
    <property type="component" value="Unassembled WGS sequence"/>
</dbReference>
<accession>A0A1I3TY72</accession>
<dbReference type="Pfam" id="PF04199">
    <property type="entry name" value="Cyclase"/>
    <property type="match status" value="1"/>
</dbReference>
<protein>
    <submittedName>
        <fullName evidence="1">Kynurenine formamidase</fullName>
    </submittedName>
</protein>
<dbReference type="SUPFAM" id="SSF102198">
    <property type="entry name" value="Putative cyclase"/>
    <property type="match status" value="1"/>
</dbReference>
<organism evidence="1 2">
    <name type="scientific">Thermoflavimicrobium dichotomicum</name>
    <dbReference type="NCBI Taxonomy" id="46223"/>
    <lineage>
        <taxon>Bacteria</taxon>
        <taxon>Bacillati</taxon>
        <taxon>Bacillota</taxon>
        <taxon>Bacilli</taxon>
        <taxon>Bacillales</taxon>
        <taxon>Thermoactinomycetaceae</taxon>
        <taxon>Thermoflavimicrobium</taxon>
    </lineage>
</organism>
<dbReference type="STRING" id="46223.SAMN05421852_12038"/>
<evidence type="ECO:0000313" key="2">
    <source>
        <dbReference type="Proteomes" id="UP000199545"/>
    </source>
</evidence>
<proteinExistence type="predicted"/>
<dbReference type="AlphaFoldDB" id="A0A1I3TY72"/>
<dbReference type="InterPro" id="IPR037175">
    <property type="entry name" value="KFase_sf"/>
</dbReference>
<name>A0A1I3TY72_9BACL</name>
<reference evidence="1 2" key="1">
    <citation type="submission" date="2016-10" db="EMBL/GenBank/DDBJ databases">
        <authorList>
            <person name="de Groot N.N."/>
        </authorList>
    </citation>
    <scope>NUCLEOTIDE SEQUENCE [LARGE SCALE GENOMIC DNA]</scope>
    <source>
        <strain evidence="1 2">DSM 44778</strain>
    </source>
</reference>
<dbReference type="GO" id="GO:0019441">
    <property type="term" value="P:L-tryptophan catabolic process to kynurenine"/>
    <property type="evidence" value="ECO:0007669"/>
    <property type="project" value="InterPro"/>
</dbReference>
<gene>
    <name evidence="1" type="ORF">SAMN05421852_12038</name>
</gene>
<dbReference type="EMBL" id="FORR01000020">
    <property type="protein sequence ID" value="SFJ75630.1"/>
    <property type="molecule type" value="Genomic_DNA"/>
</dbReference>
<dbReference type="PANTHER" id="PTHR31118:SF12">
    <property type="entry name" value="CYCLASE-LIKE PROTEIN 2"/>
    <property type="match status" value="1"/>
</dbReference>
<dbReference type="RefSeq" id="WP_093231320.1">
    <property type="nucleotide sequence ID" value="NZ_FORR01000020.1"/>
</dbReference>
<dbReference type="GO" id="GO:0004061">
    <property type="term" value="F:arylformamidase activity"/>
    <property type="evidence" value="ECO:0007669"/>
    <property type="project" value="InterPro"/>
</dbReference>